<keyword evidence="2" id="KW-1185">Reference proteome</keyword>
<evidence type="ECO:0000313" key="2">
    <source>
        <dbReference type="Proteomes" id="UP000676169"/>
    </source>
</evidence>
<accession>A0A975J2K6</accession>
<organism evidence="1 2">
    <name type="scientific">Luteolibacter ambystomatis</name>
    <dbReference type="NCBI Taxonomy" id="2824561"/>
    <lineage>
        <taxon>Bacteria</taxon>
        <taxon>Pseudomonadati</taxon>
        <taxon>Verrucomicrobiota</taxon>
        <taxon>Verrucomicrobiia</taxon>
        <taxon>Verrucomicrobiales</taxon>
        <taxon>Verrucomicrobiaceae</taxon>
        <taxon>Luteolibacter</taxon>
    </lineage>
</organism>
<gene>
    <name evidence="1" type="ORF">KBB96_08340</name>
</gene>
<dbReference type="Proteomes" id="UP000676169">
    <property type="component" value="Chromosome"/>
</dbReference>
<dbReference type="EMBL" id="CP073100">
    <property type="protein sequence ID" value="QUE52888.1"/>
    <property type="molecule type" value="Genomic_DNA"/>
</dbReference>
<dbReference type="KEGG" id="lamb:KBB96_08340"/>
<proteinExistence type="predicted"/>
<dbReference type="AlphaFoldDB" id="A0A975J2K6"/>
<evidence type="ECO:0000313" key="1">
    <source>
        <dbReference type="EMBL" id="QUE52888.1"/>
    </source>
</evidence>
<protein>
    <submittedName>
        <fullName evidence="1">Uncharacterized protein</fullName>
    </submittedName>
</protein>
<reference evidence="1" key="1">
    <citation type="submission" date="2021-04" db="EMBL/GenBank/DDBJ databases">
        <title>Luteolibacter sp. 32A isolated from the skin of an Anderson's salamander (Ambystoma andersonii).</title>
        <authorList>
            <person name="Spergser J."/>
            <person name="Busse H.-J."/>
        </authorList>
    </citation>
    <scope>NUCLEOTIDE SEQUENCE</scope>
    <source>
        <strain evidence="1">32A</strain>
    </source>
</reference>
<sequence>MADEMFGVCEMFIVVPDLGAPVCNVNGPSSDFLGEKVSEFFSRKKAQKTQKEEMGLAWRTCSFHRSFFERRFTDFFF</sequence>
<name>A0A975J2K6_9BACT</name>
<dbReference type="RefSeq" id="WP_211634232.1">
    <property type="nucleotide sequence ID" value="NZ_CP073100.1"/>
</dbReference>